<reference evidence="2 3" key="1">
    <citation type="submission" date="2023-01" db="EMBL/GenBank/DDBJ databases">
        <title>Analysis of 21 Apiospora genomes using comparative genomics revels a genus with tremendous synthesis potential of carbohydrate active enzymes and secondary metabolites.</title>
        <authorList>
            <person name="Sorensen T."/>
        </authorList>
    </citation>
    <scope>NUCLEOTIDE SEQUENCE [LARGE SCALE GENOMIC DNA]</scope>
    <source>
        <strain evidence="2 3">CBS 117206</strain>
    </source>
</reference>
<feature type="compositionally biased region" description="Low complexity" evidence="1">
    <location>
        <begin position="334"/>
        <end position="363"/>
    </location>
</feature>
<proteinExistence type="predicted"/>
<feature type="compositionally biased region" description="Acidic residues" evidence="1">
    <location>
        <begin position="544"/>
        <end position="560"/>
    </location>
</feature>
<feature type="region of interest" description="Disordered" evidence="1">
    <location>
        <begin position="495"/>
        <end position="599"/>
    </location>
</feature>
<sequence length="599" mass="65512">MFLDWAFKPRSLNNDFLSFLTSKAAVTCMALVIAPPVLWLTFTWADRTVADSTDKMSTESVSPIYPDRPIRPLPKRRMRDRLSSEELDTINYPPSPQNNVPLFDYPCNLKTETGDGRGEASNVVGRENTAELAQESSLRRSGLGGGGSSSKDYGYALRTPPRQSHGRHTIPQPPPSTASSADGYDSFENTNNKKKRKIPTAGESMLNGSHILTDPSIMGMPSPPTTGDEGPGDATLATPHAYYQSGQGNVNTQGISGPGRGRYGRNRNGRSPLRTIPDINVGLPKNPKLRSGGQYPGSPAGENSGIISNAIASAEKLSVPRGQENISLLQQQASSRTTPTSSQFTFTFDSPVPGSVSWPGPDSLHSPMAVPPQTTLSGDHRDPYHGATARATETSQPHLENSASGNVSTKPAAGATQKKAKRRAGSSLLQAARERRQQTEYQNYHHPPTLQEVWVCEFCEYERIFGRPPEALIRQYEIKDRRRRREEAERRRLLEKAKMKSRKGKKASNKPPAKNNNNIQERSPAPPAGYQAPHMGSQPSQETQSEEFDEDDYYEEDIHDDEYIPANDPQDTLSHNTTSSYDGGGAGGGSSRDTRVPVS</sequence>
<feature type="compositionally biased region" description="Polar residues" evidence="1">
    <location>
        <begin position="569"/>
        <end position="578"/>
    </location>
</feature>
<feature type="compositionally biased region" description="Polar residues" evidence="1">
    <location>
        <begin position="244"/>
        <end position="255"/>
    </location>
</feature>
<protein>
    <submittedName>
        <fullName evidence="2">Uncharacterized protein</fullName>
    </submittedName>
</protein>
<gene>
    <name evidence="2" type="ORF">PG999_000778</name>
</gene>
<evidence type="ECO:0000256" key="1">
    <source>
        <dbReference type="SAM" id="MobiDB-lite"/>
    </source>
</evidence>
<feature type="region of interest" description="Disordered" evidence="1">
    <location>
        <begin position="331"/>
        <end position="429"/>
    </location>
</feature>
<feature type="compositionally biased region" description="Low complexity" evidence="1">
    <location>
        <begin position="509"/>
        <end position="518"/>
    </location>
</feature>
<feature type="compositionally biased region" description="Basic residues" evidence="1">
    <location>
        <begin position="499"/>
        <end position="508"/>
    </location>
</feature>
<dbReference type="EMBL" id="JAQQWP010000001">
    <property type="protein sequence ID" value="KAK8132605.1"/>
    <property type="molecule type" value="Genomic_DNA"/>
</dbReference>
<feature type="region of interest" description="Disordered" evidence="1">
    <location>
        <begin position="53"/>
        <end position="208"/>
    </location>
</feature>
<feature type="region of interest" description="Disordered" evidence="1">
    <location>
        <begin position="244"/>
        <end position="301"/>
    </location>
</feature>
<accession>A0AAW0RCG2</accession>
<dbReference type="AlphaFoldDB" id="A0AAW0RCG2"/>
<keyword evidence="3" id="KW-1185">Reference proteome</keyword>
<name>A0AAW0RCG2_9PEZI</name>
<evidence type="ECO:0000313" key="2">
    <source>
        <dbReference type="EMBL" id="KAK8132605.1"/>
    </source>
</evidence>
<evidence type="ECO:0000313" key="3">
    <source>
        <dbReference type="Proteomes" id="UP001392437"/>
    </source>
</evidence>
<comment type="caution">
    <text evidence="2">The sequence shown here is derived from an EMBL/GenBank/DDBJ whole genome shotgun (WGS) entry which is preliminary data.</text>
</comment>
<organism evidence="2 3">
    <name type="scientific">Apiospora kogelbergensis</name>
    <dbReference type="NCBI Taxonomy" id="1337665"/>
    <lineage>
        <taxon>Eukaryota</taxon>
        <taxon>Fungi</taxon>
        <taxon>Dikarya</taxon>
        <taxon>Ascomycota</taxon>
        <taxon>Pezizomycotina</taxon>
        <taxon>Sordariomycetes</taxon>
        <taxon>Xylariomycetidae</taxon>
        <taxon>Amphisphaeriales</taxon>
        <taxon>Apiosporaceae</taxon>
        <taxon>Apiospora</taxon>
    </lineage>
</organism>
<dbReference type="Proteomes" id="UP001392437">
    <property type="component" value="Unassembled WGS sequence"/>
</dbReference>
<feature type="compositionally biased region" description="Polar residues" evidence="1">
    <location>
        <begin position="391"/>
        <end position="409"/>
    </location>
</feature>